<evidence type="ECO:0000313" key="2">
    <source>
        <dbReference type="EMBL" id="KAF6839518.1"/>
    </source>
</evidence>
<dbReference type="Proteomes" id="UP000639643">
    <property type="component" value="Unassembled WGS sequence"/>
</dbReference>
<dbReference type="EMBL" id="WIGM01000112">
    <property type="protein sequence ID" value="KAF6839518.1"/>
    <property type="molecule type" value="Genomic_DNA"/>
</dbReference>
<dbReference type="AlphaFoldDB" id="A0A8H6KYB3"/>
<keyword evidence="3" id="KW-1185">Reference proteome</keyword>
<reference evidence="2" key="1">
    <citation type="journal article" date="2020" name="Phytopathology">
        <title>Genome Sequence Resources of Colletotrichum truncatum, C. plurivorum, C. musicola, and C. sojae: Four Species Pathogenic to Soybean (Glycine max).</title>
        <authorList>
            <person name="Rogerio F."/>
            <person name="Boufleur T.R."/>
            <person name="Ciampi-Guillardi M."/>
            <person name="Sukno S.A."/>
            <person name="Thon M.R."/>
            <person name="Massola Junior N.S."/>
            <person name="Baroncelli R."/>
        </authorList>
    </citation>
    <scope>NUCLEOTIDE SEQUENCE</scope>
    <source>
        <strain evidence="2">LFN0074</strain>
    </source>
</reference>
<comment type="caution">
    <text evidence="2">The sequence shown here is derived from an EMBL/GenBank/DDBJ whole genome shotgun (WGS) entry which is preliminary data.</text>
</comment>
<evidence type="ECO:0000313" key="3">
    <source>
        <dbReference type="Proteomes" id="UP000639643"/>
    </source>
</evidence>
<protein>
    <submittedName>
        <fullName evidence="2">Uncharacterized protein</fullName>
    </submittedName>
</protein>
<name>A0A8H6KYB3_9PEZI</name>
<feature type="region of interest" description="Disordered" evidence="1">
    <location>
        <begin position="1"/>
        <end position="44"/>
    </location>
</feature>
<organism evidence="2 3">
    <name type="scientific">Colletotrichum musicola</name>
    <dbReference type="NCBI Taxonomy" id="2175873"/>
    <lineage>
        <taxon>Eukaryota</taxon>
        <taxon>Fungi</taxon>
        <taxon>Dikarya</taxon>
        <taxon>Ascomycota</taxon>
        <taxon>Pezizomycotina</taxon>
        <taxon>Sordariomycetes</taxon>
        <taxon>Hypocreomycetidae</taxon>
        <taxon>Glomerellales</taxon>
        <taxon>Glomerellaceae</taxon>
        <taxon>Colletotrichum</taxon>
        <taxon>Colletotrichum orchidearum species complex</taxon>
    </lineage>
</organism>
<gene>
    <name evidence="2" type="ORF">CMUS01_04228</name>
</gene>
<accession>A0A8H6KYB3</accession>
<proteinExistence type="predicted"/>
<evidence type="ECO:0000256" key="1">
    <source>
        <dbReference type="SAM" id="MobiDB-lite"/>
    </source>
</evidence>
<sequence length="98" mass="10305">MAAWVWTPGRQDRTTGGLGDGDVGEKRWVGGVGPMAPGSAEAGREPETAGYVEDEVFGFHQLVGGNGKLPEWGIDVQDSYAADKSAWDAGRSQDLAVV</sequence>